<name>A0A939HCG7_9MICC</name>
<dbReference type="InterPro" id="IPR009959">
    <property type="entry name" value="Cyclase_SnoaL-like"/>
</dbReference>
<organism evidence="1 2">
    <name type="scientific">Arthrobacter cavernae</name>
    <dbReference type="NCBI Taxonomy" id="2817681"/>
    <lineage>
        <taxon>Bacteria</taxon>
        <taxon>Bacillati</taxon>
        <taxon>Actinomycetota</taxon>
        <taxon>Actinomycetes</taxon>
        <taxon>Micrococcales</taxon>
        <taxon>Micrococcaceae</taxon>
        <taxon>Arthrobacter</taxon>
    </lineage>
</organism>
<dbReference type="Pfam" id="PF07366">
    <property type="entry name" value="SnoaL"/>
    <property type="match status" value="1"/>
</dbReference>
<comment type="caution">
    <text evidence="1">The sequence shown here is derived from an EMBL/GenBank/DDBJ whole genome shotgun (WGS) entry which is preliminary data.</text>
</comment>
<keyword evidence="2" id="KW-1185">Reference proteome</keyword>
<sequence>MSNRKETILKAWNDAWGNGDLAAFEELIAPGYVRRSKSGSEDYETLKANIEAMHAAFPDTRTDILQFVENGDTVAIHWQTQGSHQGSFMDVPATGRSVTVAGASFLRFEGEKLAEETVVWDPRELLSALGIWHLGAGN</sequence>
<dbReference type="EMBL" id="JAFNLL010000007">
    <property type="protein sequence ID" value="MBO1267291.1"/>
    <property type="molecule type" value="Genomic_DNA"/>
</dbReference>
<dbReference type="RefSeq" id="WP_207615088.1">
    <property type="nucleotide sequence ID" value="NZ_JAFNLL010000007.1"/>
</dbReference>
<dbReference type="Gene3D" id="3.10.450.50">
    <property type="match status" value="1"/>
</dbReference>
<evidence type="ECO:0000313" key="2">
    <source>
        <dbReference type="Proteomes" id="UP000664164"/>
    </source>
</evidence>
<dbReference type="Proteomes" id="UP000664164">
    <property type="component" value="Unassembled WGS sequence"/>
</dbReference>
<dbReference type="InterPro" id="IPR032710">
    <property type="entry name" value="NTF2-like_dom_sf"/>
</dbReference>
<gene>
    <name evidence="1" type="ORF">J1902_04725</name>
</gene>
<protein>
    <submittedName>
        <fullName evidence="1">Ester cyclase</fullName>
    </submittedName>
</protein>
<dbReference type="SUPFAM" id="SSF54427">
    <property type="entry name" value="NTF2-like"/>
    <property type="match status" value="1"/>
</dbReference>
<dbReference type="PANTHER" id="PTHR38436:SF1">
    <property type="entry name" value="ESTER CYCLASE"/>
    <property type="match status" value="1"/>
</dbReference>
<reference evidence="1" key="1">
    <citation type="submission" date="2021-03" db="EMBL/GenBank/DDBJ databases">
        <title>A new species, PO-11, isolated from a karst cave deposit.</title>
        <authorList>
            <person name="Zhaoxiaoyong W."/>
        </authorList>
    </citation>
    <scope>NUCLEOTIDE SEQUENCE</scope>
    <source>
        <strain evidence="1">PO-11</strain>
    </source>
</reference>
<dbReference type="AlphaFoldDB" id="A0A939HCG7"/>
<dbReference type="PANTHER" id="PTHR38436">
    <property type="entry name" value="POLYKETIDE CYCLASE SNOAL-LIKE DOMAIN"/>
    <property type="match status" value="1"/>
</dbReference>
<proteinExistence type="predicted"/>
<dbReference type="GO" id="GO:0030638">
    <property type="term" value="P:polyketide metabolic process"/>
    <property type="evidence" value="ECO:0007669"/>
    <property type="project" value="InterPro"/>
</dbReference>
<evidence type="ECO:0000313" key="1">
    <source>
        <dbReference type="EMBL" id="MBO1267291.1"/>
    </source>
</evidence>
<accession>A0A939HCG7</accession>